<proteinExistence type="inferred from homology"/>
<dbReference type="GO" id="GO:0006493">
    <property type="term" value="P:protein O-linked glycosylation"/>
    <property type="evidence" value="ECO:0007669"/>
    <property type="project" value="TreeGrafter"/>
</dbReference>
<evidence type="ECO:0000256" key="8">
    <source>
        <dbReference type="ARBA" id="ARBA00023157"/>
    </source>
</evidence>
<dbReference type="GO" id="GO:0016020">
    <property type="term" value="C:membrane"/>
    <property type="evidence" value="ECO:0007669"/>
    <property type="project" value="UniProtKB-SubCell"/>
</dbReference>
<evidence type="ECO:0000256" key="7">
    <source>
        <dbReference type="ARBA" id="ARBA00023136"/>
    </source>
</evidence>
<dbReference type="PANTHER" id="PTHR11675">
    <property type="entry name" value="N-ACETYLGALACTOSAMINYLTRANSFERASE"/>
    <property type="match status" value="1"/>
</dbReference>
<dbReference type="InterPro" id="IPR029044">
    <property type="entry name" value="Nucleotide-diphossugar_trans"/>
</dbReference>
<protein>
    <submittedName>
        <fullName evidence="12">Polypeptide N-acetylgalactosaminyltransferase 1</fullName>
    </submittedName>
</protein>
<dbReference type="EMBL" id="GEEE01009106">
    <property type="protein sequence ID" value="JAP54119.1"/>
    <property type="molecule type" value="Transcribed_RNA"/>
</dbReference>
<evidence type="ECO:0000256" key="9">
    <source>
        <dbReference type="ARBA" id="ARBA00037847"/>
    </source>
</evidence>
<evidence type="ECO:0000256" key="5">
    <source>
        <dbReference type="ARBA" id="ARBA00022968"/>
    </source>
</evidence>
<dbReference type="Pfam" id="PF02709">
    <property type="entry name" value="Glyco_transf_7C"/>
    <property type="match status" value="1"/>
</dbReference>
<keyword evidence="7" id="KW-0472">Membrane</keyword>
<comment type="subcellular location">
    <subcellularLocation>
        <location evidence="9">Endomembrane system</location>
        <topology evidence="9">Single-pass membrane protein</topology>
    </subcellularLocation>
    <subcellularLocation>
        <location evidence="1">Membrane</location>
        <topology evidence="1">Single-pass type II membrane protein</topology>
    </subcellularLocation>
</comment>
<dbReference type="EMBL" id="GEEE01014750">
    <property type="protein sequence ID" value="JAP48475.1"/>
    <property type="molecule type" value="Transcribed_RNA"/>
</dbReference>
<keyword evidence="6" id="KW-1133">Transmembrane helix</keyword>
<dbReference type="SUPFAM" id="SSF53448">
    <property type="entry name" value="Nucleotide-diphospho-sugar transferases"/>
    <property type="match status" value="1"/>
</dbReference>
<dbReference type="EMBL" id="GEEE01001079">
    <property type="protein sequence ID" value="JAP62146.1"/>
    <property type="molecule type" value="Transcribed_RNA"/>
</dbReference>
<dbReference type="GO" id="GO:0005794">
    <property type="term" value="C:Golgi apparatus"/>
    <property type="evidence" value="ECO:0007669"/>
    <property type="project" value="TreeGrafter"/>
</dbReference>
<evidence type="ECO:0000313" key="12">
    <source>
        <dbReference type="EMBL" id="JAP59733.1"/>
    </source>
</evidence>
<dbReference type="InterPro" id="IPR045885">
    <property type="entry name" value="GalNAc-T"/>
</dbReference>
<dbReference type="PANTHER" id="PTHR11675:SF43">
    <property type="entry name" value="POLYPEPTIDE N-ACETYLGALACTOSAMINYLTRANSFERASE 1"/>
    <property type="match status" value="1"/>
</dbReference>
<feature type="domain" description="Glycosyltransferase 2-like" evidence="10">
    <location>
        <begin position="133"/>
        <end position="278"/>
    </location>
</feature>
<accession>A0A0V0J8Z0</accession>
<reference evidence="13" key="1">
    <citation type="submission" date="2016-01" db="EMBL/GenBank/DDBJ databases">
        <title>Reference transcriptome for the parasite Schistocephalus solidus: insights into the molecular evolution of parasitism.</title>
        <authorList>
            <person name="Hebert F.O."/>
            <person name="Grambauer S."/>
            <person name="Barber I."/>
            <person name="Landry C.R."/>
            <person name="Aubin-Horth N."/>
        </authorList>
    </citation>
    <scope>NUCLEOTIDE SEQUENCE</scope>
</reference>
<comment type="similarity">
    <text evidence="2">Belongs to the glycosyltransferase 2 family. GalNAc-T subfamily.</text>
</comment>
<keyword evidence="3 12" id="KW-0808">Transferase</keyword>
<keyword evidence="5" id="KW-0735">Signal-anchor</keyword>
<dbReference type="GO" id="GO:0004653">
    <property type="term" value="F:polypeptide N-acetylgalactosaminyltransferase activity"/>
    <property type="evidence" value="ECO:0007669"/>
    <property type="project" value="TreeGrafter"/>
</dbReference>
<evidence type="ECO:0000256" key="2">
    <source>
        <dbReference type="ARBA" id="ARBA00005680"/>
    </source>
</evidence>
<name>A0A0V0J8Z0_SCHSO</name>
<dbReference type="CDD" id="cd02510">
    <property type="entry name" value="pp-GalNAc-T"/>
    <property type="match status" value="1"/>
</dbReference>
<dbReference type="Pfam" id="PF00535">
    <property type="entry name" value="Glycos_transf_2"/>
    <property type="match status" value="1"/>
</dbReference>
<dbReference type="Gene3D" id="3.90.550.10">
    <property type="entry name" value="Spore Coat Polysaccharide Biosynthesis Protein SpsA, Chain A"/>
    <property type="match status" value="1"/>
</dbReference>
<evidence type="ECO:0000256" key="1">
    <source>
        <dbReference type="ARBA" id="ARBA00004606"/>
    </source>
</evidence>
<gene>
    <name evidence="12" type="primary">GALT1</name>
    <name evidence="13" type="ORF">TR121561</name>
</gene>
<evidence type="ECO:0000259" key="11">
    <source>
        <dbReference type="Pfam" id="PF02709"/>
    </source>
</evidence>
<dbReference type="AlphaFoldDB" id="A0A0V0J8Z0"/>
<evidence type="ECO:0000313" key="13">
    <source>
        <dbReference type="EMBL" id="JAP62146.1"/>
    </source>
</evidence>
<dbReference type="EMBL" id="GEEE01003492">
    <property type="protein sequence ID" value="JAP59733.1"/>
    <property type="molecule type" value="Transcribed_RNA"/>
</dbReference>
<keyword evidence="4" id="KW-0812">Transmembrane</keyword>
<feature type="domain" description="Galactosyltransferase C-terminal" evidence="11">
    <location>
        <begin position="309"/>
        <end position="374"/>
    </location>
</feature>
<evidence type="ECO:0000259" key="10">
    <source>
        <dbReference type="Pfam" id="PF00535"/>
    </source>
</evidence>
<sequence>MYYRPASRRLLLLAALVLSTHLLLFLLLREDPRVELYASSEELRALEINSSTYAYRAARFNTYIENEPYRSGPGEHGRGVHLKLSEDKMNELINNDGYNSIACSQIALDRSLGNRPAPECLAVSYPDQLPTTSVIIIFTDEPVRLILRTVFSVVNRSPPKLLKEVILLDDGSKSESLLSPLDDFVSKTWPDGVVRVVRLPNRVGLIRARIEGAKVATGEVLVFLDAHCEATFMWLEPLLARIKEKPNAVVCPAISNIDRFTLTFLRSDVTHTEDGYLKMRVGSFSWDGFFMFEQPKRSVVVNRRRQSDPLESVTMAGGLFAMRRDYFFALGAYDEAMEIWGGENLELSFRIWQCGGSLEFSPCSTVGHVYRSNHPYKFPSSKDFHGINTVRMVEVWMDEYKELFYLARQDLQDIDYGDISDRQRLRKELHCRNFSWLLSTHADHKFVYHKDVFGYGSVRSFPFPPLH</sequence>
<dbReference type="InterPro" id="IPR027791">
    <property type="entry name" value="Galactosyl_T_C"/>
</dbReference>
<evidence type="ECO:0000256" key="4">
    <source>
        <dbReference type="ARBA" id="ARBA00022692"/>
    </source>
</evidence>
<keyword evidence="8" id="KW-1015">Disulfide bond</keyword>
<organism evidence="13">
    <name type="scientific">Schistocephalus solidus</name>
    <name type="common">Tapeworm</name>
    <dbReference type="NCBI Taxonomy" id="70667"/>
    <lineage>
        <taxon>Eukaryota</taxon>
        <taxon>Metazoa</taxon>
        <taxon>Spiralia</taxon>
        <taxon>Lophotrochozoa</taxon>
        <taxon>Platyhelminthes</taxon>
        <taxon>Cestoda</taxon>
        <taxon>Eucestoda</taxon>
        <taxon>Diphyllobothriidea</taxon>
        <taxon>Diphyllobothriidae</taxon>
        <taxon>Schistocephalus</taxon>
    </lineage>
</organism>
<evidence type="ECO:0000256" key="6">
    <source>
        <dbReference type="ARBA" id="ARBA00022989"/>
    </source>
</evidence>
<dbReference type="InterPro" id="IPR001173">
    <property type="entry name" value="Glyco_trans_2-like"/>
</dbReference>
<evidence type="ECO:0000256" key="3">
    <source>
        <dbReference type="ARBA" id="ARBA00022679"/>
    </source>
</evidence>